<dbReference type="Gene3D" id="3.30.70.1450">
    <property type="entry name" value="Regulator of K+ conductance, C-terminal domain"/>
    <property type="match status" value="1"/>
</dbReference>
<keyword evidence="6 10" id="KW-0472">Membrane</keyword>
<sequence length="517" mass="55229">MEDTHSSTKRINRFSDFRYKLVLKGVCVGAAAGLVAVLFRLVLEQVEHLLPQTISYIAAHPWLVPVWAAVLLCAAGLVTLLLKWEPMISGSGIPQLDGEILGFFQQSWWRVLLAKFAGGVLTIGAGLSLGREGPSVQLGAMAGKGFARVTKQNKTEEKLLITCGASAGLAAAFNAPLAGALFALEEVHKSFSIEVLLSSMASSVTADFISRNIFGLKPVFDFSGAIAIPLSHFWVVMLVGLLAGVVGVVYNRCTDLVQGLYDKISSRFVRTLIPFALAGIFAFTFPAVLGGGSHLILEVAGGIPLITLCLLFVIKFFFSIFSFGSGVPGGIFLPLLVLGSLCGGIFHGVAASLGLQLNLEALVILGMAASFAAIVRAPVTGILLITEMTGNFSHLLFLALASLTAYATADLLRGKPIYEQLLRRMLFKFGRMKRSGSGEKVTIEVPVHHGSLICGKKIREVNLPDKCLIVSIERGEEELVPNGETVIHPADLLVAVCGEYDSPAVNYALKKQCTVMK</sequence>
<dbReference type="STRING" id="537013.CLOSTMETH_00867"/>
<feature type="transmembrane region" description="Helical" evidence="10">
    <location>
        <begin position="21"/>
        <end position="42"/>
    </location>
</feature>
<dbReference type="PROSITE" id="PS51202">
    <property type="entry name" value="RCK_C"/>
    <property type="match status" value="1"/>
</dbReference>
<evidence type="ECO:0000256" key="4">
    <source>
        <dbReference type="ARBA" id="ARBA00022989"/>
    </source>
</evidence>
<protein>
    <submittedName>
        <fullName evidence="12">Chloride transporter, ClC family</fullName>
    </submittedName>
</protein>
<dbReference type="InterPro" id="IPR001807">
    <property type="entry name" value="ClC"/>
</dbReference>
<keyword evidence="4 10" id="KW-1133">Transmembrane helix</keyword>
<dbReference type="InterPro" id="IPR050368">
    <property type="entry name" value="ClC-type_chloride_channel"/>
</dbReference>
<keyword evidence="9" id="KW-0407">Ion channel</keyword>
<evidence type="ECO:0000256" key="7">
    <source>
        <dbReference type="ARBA" id="ARBA00023173"/>
    </source>
</evidence>
<dbReference type="Proteomes" id="UP000003340">
    <property type="component" value="Unassembled WGS sequence"/>
</dbReference>
<evidence type="ECO:0000256" key="1">
    <source>
        <dbReference type="ARBA" id="ARBA00004141"/>
    </source>
</evidence>
<dbReference type="GO" id="GO:0005254">
    <property type="term" value="F:chloride channel activity"/>
    <property type="evidence" value="ECO:0007669"/>
    <property type="project" value="UniProtKB-KW"/>
</dbReference>
<gene>
    <name evidence="12" type="ORF">CLOSTMETH_00867</name>
</gene>
<feature type="domain" description="RCK C-terminal" evidence="11">
    <location>
        <begin position="430"/>
        <end position="511"/>
    </location>
</feature>
<dbReference type="InterPro" id="IPR036721">
    <property type="entry name" value="RCK_C_sf"/>
</dbReference>
<proteinExistence type="predicted"/>
<comment type="subcellular location">
    <subcellularLocation>
        <location evidence="1">Membrane</location>
        <topology evidence="1">Multi-pass membrane protein</topology>
    </subcellularLocation>
</comment>
<evidence type="ECO:0000313" key="12">
    <source>
        <dbReference type="EMBL" id="EEG31475.1"/>
    </source>
</evidence>
<reference evidence="12 13" key="2">
    <citation type="submission" date="2009-02" db="EMBL/GenBank/DDBJ databases">
        <title>Draft genome sequence of Clostridium methylpentosum (DSM 5476).</title>
        <authorList>
            <person name="Sudarsanam P."/>
            <person name="Ley R."/>
            <person name="Guruge J."/>
            <person name="Turnbaugh P.J."/>
            <person name="Mahowald M."/>
            <person name="Liep D."/>
            <person name="Gordon J."/>
        </authorList>
    </citation>
    <scope>NUCLEOTIDE SEQUENCE [LARGE SCALE GENOMIC DNA]</scope>
    <source>
        <strain evidence="12 13">DSM 5476</strain>
    </source>
</reference>
<evidence type="ECO:0000259" key="11">
    <source>
        <dbReference type="PROSITE" id="PS51202"/>
    </source>
</evidence>
<evidence type="ECO:0000256" key="3">
    <source>
        <dbReference type="ARBA" id="ARBA00022692"/>
    </source>
</evidence>
<evidence type="ECO:0000256" key="2">
    <source>
        <dbReference type="ARBA" id="ARBA00022448"/>
    </source>
</evidence>
<dbReference type="Pfam" id="PF00654">
    <property type="entry name" value="Voltage_CLC"/>
    <property type="match status" value="1"/>
</dbReference>
<dbReference type="HOGENOM" id="CLU_015263_7_4_9"/>
<feature type="transmembrane region" description="Helical" evidence="10">
    <location>
        <begin position="159"/>
        <end position="184"/>
    </location>
</feature>
<dbReference type="CDD" id="cd01031">
    <property type="entry name" value="EriC"/>
    <property type="match status" value="1"/>
</dbReference>
<dbReference type="PANTHER" id="PTHR43427:SF6">
    <property type="entry name" value="CHLORIDE CHANNEL PROTEIN CLC-E"/>
    <property type="match status" value="1"/>
</dbReference>
<feature type="transmembrane region" description="Helical" evidence="10">
    <location>
        <begin position="330"/>
        <end position="355"/>
    </location>
</feature>
<feature type="transmembrane region" description="Helical" evidence="10">
    <location>
        <begin position="392"/>
        <end position="409"/>
    </location>
</feature>
<feature type="transmembrane region" description="Helical" evidence="10">
    <location>
        <begin position="295"/>
        <end position="318"/>
    </location>
</feature>
<organism evidence="12 13">
    <name type="scientific">[Clostridium] methylpentosum DSM 5476</name>
    <dbReference type="NCBI Taxonomy" id="537013"/>
    <lineage>
        <taxon>Bacteria</taxon>
        <taxon>Bacillati</taxon>
        <taxon>Bacillota</taxon>
        <taxon>Clostridia</taxon>
        <taxon>Eubacteriales</taxon>
        <taxon>Oscillospiraceae</taxon>
        <taxon>Oscillospiraceae incertae sedis</taxon>
    </lineage>
</organism>
<evidence type="ECO:0000313" key="13">
    <source>
        <dbReference type="Proteomes" id="UP000003340"/>
    </source>
</evidence>
<dbReference type="PANTHER" id="PTHR43427">
    <property type="entry name" value="CHLORIDE CHANNEL PROTEIN CLC-E"/>
    <property type="match status" value="1"/>
</dbReference>
<dbReference type="GO" id="GO:0006813">
    <property type="term" value="P:potassium ion transport"/>
    <property type="evidence" value="ECO:0007669"/>
    <property type="project" value="InterPro"/>
</dbReference>
<dbReference type="Pfam" id="PF02080">
    <property type="entry name" value="TrkA_C"/>
    <property type="match status" value="1"/>
</dbReference>
<dbReference type="Gene3D" id="1.10.3080.10">
    <property type="entry name" value="Clc chloride channel"/>
    <property type="match status" value="1"/>
</dbReference>
<dbReference type="SUPFAM" id="SSF116726">
    <property type="entry name" value="TrkA C-terminal domain-like"/>
    <property type="match status" value="1"/>
</dbReference>
<keyword evidence="8" id="KW-0868">Chloride</keyword>
<evidence type="ECO:0000256" key="10">
    <source>
        <dbReference type="SAM" id="Phobius"/>
    </source>
</evidence>
<dbReference type="GO" id="GO:0008324">
    <property type="term" value="F:monoatomic cation transmembrane transporter activity"/>
    <property type="evidence" value="ECO:0007669"/>
    <property type="project" value="InterPro"/>
</dbReference>
<evidence type="ECO:0000256" key="9">
    <source>
        <dbReference type="ARBA" id="ARBA00023303"/>
    </source>
</evidence>
<keyword evidence="5" id="KW-0406">Ion transport</keyword>
<dbReference type="InterPro" id="IPR014743">
    <property type="entry name" value="Cl-channel_core"/>
</dbReference>
<keyword evidence="7" id="KW-0869">Chloride channel</keyword>
<feature type="transmembrane region" description="Helical" evidence="10">
    <location>
        <begin position="62"/>
        <end position="82"/>
    </location>
</feature>
<keyword evidence="3 10" id="KW-0812">Transmembrane</keyword>
<feature type="transmembrane region" description="Helical" evidence="10">
    <location>
        <begin position="226"/>
        <end position="250"/>
    </location>
</feature>
<feature type="transmembrane region" description="Helical" evidence="10">
    <location>
        <begin position="271"/>
        <end position="289"/>
    </location>
</feature>
<comment type="caution">
    <text evidence="12">The sequence shown here is derived from an EMBL/GenBank/DDBJ whole genome shotgun (WGS) entry which is preliminary data.</text>
</comment>
<dbReference type="AlphaFoldDB" id="C0EAL0"/>
<accession>C0EAL0</accession>
<feature type="transmembrane region" description="Helical" evidence="10">
    <location>
        <begin position="361"/>
        <end position="385"/>
    </location>
</feature>
<evidence type="ECO:0000256" key="6">
    <source>
        <dbReference type="ARBA" id="ARBA00023136"/>
    </source>
</evidence>
<evidence type="ECO:0000256" key="5">
    <source>
        <dbReference type="ARBA" id="ARBA00023065"/>
    </source>
</evidence>
<dbReference type="PRINTS" id="PR00762">
    <property type="entry name" value="CLCHANNEL"/>
</dbReference>
<evidence type="ECO:0000256" key="8">
    <source>
        <dbReference type="ARBA" id="ARBA00023214"/>
    </source>
</evidence>
<keyword evidence="2" id="KW-0813">Transport</keyword>
<keyword evidence="13" id="KW-1185">Reference proteome</keyword>
<dbReference type="GO" id="GO:0034707">
    <property type="term" value="C:chloride channel complex"/>
    <property type="evidence" value="ECO:0007669"/>
    <property type="project" value="UniProtKB-KW"/>
</dbReference>
<dbReference type="InterPro" id="IPR006037">
    <property type="entry name" value="RCK_C"/>
</dbReference>
<reference evidence="12 13" key="1">
    <citation type="submission" date="2009-01" db="EMBL/GenBank/DDBJ databases">
        <authorList>
            <person name="Fulton L."/>
            <person name="Clifton S."/>
            <person name="Fulton B."/>
            <person name="Xu J."/>
            <person name="Minx P."/>
            <person name="Pepin K.H."/>
            <person name="Johnson M."/>
            <person name="Bhonagiri V."/>
            <person name="Nash W.E."/>
            <person name="Mardis E.R."/>
            <person name="Wilson R.K."/>
        </authorList>
    </citation>
    <scope>NUCLEOTIDE SEQUENCE [LARGE SCALE GENOMIC DNA]</scope>
    <source>
        <strain evidence="12 13">DSM 5476</strain>
    </source>
</reference>
<dbReference type="EMBL" id="ACEC01000033">
    <property type="protein sequence ID" value="EEG31475.1"/>
    <property type="molecule type" value="Genomic_DNA"/>
</dbReference>
<dbReference type="eggNOG" id="COG0569">
    <property type="taxonomic scope" value="Bacteria"/>
</dbReference>
<dbReference type="eggNOG" id="COG0038">
    <property type="taxonomic scope" value="Bacteria"/>
</dbReference>
<name>C0EAL0_9FIRM</name>
<dbReference type="SUPFAM" id="SSF81340">
    <property type="entry name" value="Clc chloride channel"/>
    <property type="match status" value="1"/>
</dbReference>